<feature type="transmembrane region" description="Helical" evidence="4">
    <location>
        <begin position="297"/>
        <end position="319"/>
    </location>
</feature>
<dbReference type="OrthoDB" id="6499973at2759"/>
<evidence type="ECO:0000313" key="6">
    <source>
        <dbReference type="EMBL" id="KZT34979.1"/>
    </source>
</evidence>
<keyword evidence="4" id="KW-0472">Membrane</keyword>
<feature type="transmembrane region" description="Helical" evidence="4">
    <location>
        <begin position="120"/>
        <end position="139"/>
    </location>
</feature>
<evidence type="ECO:0000256" key="2">
    <source>
        <dbReference type="ARBA" id="ARBA00006727"/>
    </source>
</evidence>
<evidence type="ECO:0000259" key="5">
    <source>
        <dbReference type="PROSITE" id="PS50850"/>
    </source>
</evidence>
<feature type="transmembrane region" description="Helical" evidence="4">
    <location>
        <begin position="151"/>
        <end position="172"/>
    </location>
</feature>
<feature type="region of interest" description="Disordered" evidence="3">
    <location>
        <begin position="402"/>
        <end position="443"/>
    </location>
</feature>
<keyword evidence="4" id="KW-0812">Transmembrane</keyword>
<dbReference type="AlphaFoldDB" id="A0A166A5K4"/>
<dbReference type="InterPro" id="IPR050327">
    <property type="entry name" value="Proton-linked_MCT"/>
</dbReference>
<dbReference type="EMBL" id="KV428158">
    <property type="protein sequence ID" value="KZT34979.1"/>
    <property type="molecule type" value="Genomic_DNA"/>
</dbReference>
<keyword evidence="7" id="KW-1185">Reference proteome</keyword>
<dbReference type="GO" id="GO:0022857">
    <property type="term" value="F:transmembrane transporter activity"/>
    <property type="evidence" value="ECO:0007669"/>
    <property type="project" value="InterPro"/>
</dbReference>
<sequence>MFTNLGHANAFGVYESYYERVYLSHESSSTISWIGSVQISCLFVFGLITGPLFDAGKFRHIMIGSTILLTFCNLMLSFAKPNAFYQIFLSQGIGMGLAMGATYSPSYAICSHHFRRKRGFAMGLVASGGAVGGLIQPIMLNHLLNERGLSFGNAIRINMAMNAFLFIFANFLMKTKHAAVGGVKKSPVGGRGRMMMRFMTQPAYLSVTLGLIFNLFGLFFPVIYLQLLSTTKGLPENFSFYSISILNGVSAFGRILPNLLSDRFGAFNMFIPFTFATGLILLSILAVNSIAGVVSVAIFYGFFSGAYIALSSAVLASLADNDGEIGARIGLASAFSAISSVAGPPINGVLLGSSFNWTPPILFSGFAILASGICHSVGRWFVYKKAKAEALRDAEGLESVDMSVDKTRVGTPASGSFEESKKSTESDSESDTEKGSVHVQEVV</sequence>
<dbReference type="InterPro" id="IPR020846">
    <property type="entry name" value="MFS_dom"/>
</dbReference>
<name>A0A166A5K4_9AGAM</name>
<dbReference type="Pfam" id="PF07690">
    <property type="entry name" value="MFS_1"/>
    <property type="match status" value="1"/>
</dbReference>
<dbReference type="PROSITE" id="PS50850">
    <property type="entry name" value="MFS"/>
    <property type="match status" value="1"/>
</dbReference>
<dbReference type="SUPFAM" id="SSF103473">
    <property type="entry name" value="MFS general substrate transporter"/>
    <property type="match status" value="1"/>
</dbReference>
<feature type="transmembrane region" description="Helical" evidence="4">
    <location>
        <begin position="85"/>
        <end position="108"/>
    </location>
</feature>
<reference evidence="6 7" key="1">
    <citation type="journal article" date="2016" name="Mol. Biol. Evol.">
        <title>Comparative Genomics of Early-Diverging Mushroom-Forming Fungi Provides Insights into the Origins of Lignocellulose Decay Capabilities.</title>
        <authorList>
            <person name="Nagy L.G."/>
            <person name="Riley R."/>
            <person name="Tritt A."/>
            <person name="Adam C."/>
            <person name="Daum C."/>
            <person name="Floudas D."/>
            <person name="Sun H."/>
            <person name="Yadav J.S."/>
            <person name="Pangilinan J."/>
            <person name="Larsson K.H."/>
            <person name="Matsuura K."/>
            <person name="Barry K."/>
            <person name="Labutti K."/>
            <person name="Kuo R."/>
            <person name="Ohm R.A."/>
            <person name="Bhattacharya S.S."/>
            <person name="Shirouzu T."/>
            <person name="Yoshinaga Y."/>
            <person name="Martin F.M."/>
            <person name="Grigoriev I.V."/>
            <person name="Hibbett D.S."/>
        </authorList>
    </citation>
    <scope>NUCLEOTIDE SEQUENCE [LARGE SCALE GENOMIC DNA]</scope>
    <source>
        <strain evidence="6 7">HHB10207 ss-3</strain>
    </source>
</reference>
<comment type="similarity">
    <text evidence="2">Belongs to the major facilitator superfamily. Monocarboxylate porter (TC 2.A.1.13) family.</text>
</comment>
<evidence type="ECO:0000256" key="3">
    <source>
        <dbReference type="SAM" id="MobiDB-lite"/>
    </source>
</evidence>
<feature type="transmembrane region" description="Helical" evidence="4">
    <location>
        <begin position="203"/>
        <end position="226"/>
    </location>
</feature>
<dbReference type="InterPro" id="IPR036259">
    <property type="entry name" value="MFS_trans_sf"/>
</dbReference>
<dbReference type="PANTHER" id="PTHR11360">
    <property type="entry name" value="MONOCARBOXYLATE TRANSPORTER"/>
    <property type="match status" value="1"/>
</dbReference>
<feature type="transmembrane region" description="Helical" evidence="4">
    <location>
        <begin position="361"/>
        <end position="382"/>
    </location>
</feature>
<evidence type="ECO:0000313" key="7">
    <source>
        <dbReference type="Proteomes" id="UP000076798"/>
    </source>
</evidence>
<dbReference type="InterPro" id="IPR011701">
    <property type="entry name" value="MFS"/>
</dbReference>
<organism evidence="6 7">
    <name type="scientific">Sistotremastrum suecicum HHB10207 ss-3</name>
    <dbReference type="NCBI Taxonomy" id="1314776"/>
    <lineage>
        <taxon>Eukaryota</taxon>
        <taxon>Fungi</taxon>
        <taxon>Dikarya</taxon>
        <taxon>Basidiomycota</taxon>
        <taxon>Agaricomycotina</taxon>
        <taxon>Agaricomycetes</taxon>
        <taxon>Sistotremastrales</taxon>
        <taxon>Sistotremastraceae</taxon>
        <taxon>Sistotremastrum</taxon>
    </lineage>
</organism>
<evidence type="ECO:0000256" key="1">
    <source>
        <dbReference type="ARBA" id="ARBA00004141"/>
    </source>
</evidence>
<feature type="transmembrane region" description="Helical" evidence="4">
    <location>
        <begin position="269"/>
        <end position="291"/>
    </location>
</feature>
<protein>
    <submittedName>
        <fullName evidence="6">MFS general substrate transporter</fullName>
    </submittedName>
</protein>
<feature type="transmembrane region" description="Helical" evidence="4">
    <location>
        <begin position="331"/>
        <end position="355"/>
    </location>
</feature>
<feature type="transmembrane region" description="Helical" evidence="4">
    <location>
        <begin position="60"/>
        <end position="79"/>
    </location>
</feature>
<dbReference type="Proteomes" id="UP000076798">
    <property type="component" value="Unassembled WGS sequence"/>
</dbReference>
<dbReference type="Gene3D" id="1.20.1250.20">
    <property type="entry name" value="MFS general substrate transporter like domains"/>
    <property type="match status" value="2"/>
</dbReference>
<gene>
    <name evidence="6" type="ORF">SISSUDRAFT_1052101</name>
</gene>
<comment type="subcellular location">
    <subcellularLocation>
        <location evidence="1">Membrane</location>
        <topology evidence="1">Multi-pass membrane protein</topology>
    </subcellularLocation>
</comment>
<feature type="domain" description="Major facilitator superfamily (MFS) profile" evidence="5">
    <location>
        <begin position="1"/>
        <end position="387"/>
    </location>
</feature>
<keyword evidence="4" id="KW-1133">Transmembrane helix</keyword>
<feature type="transmembrane region" description="Helical" evidence="4">
    <location>
        <begin position="238"/>
        <end position="257"/>
    </location>
</feature>
<feature type="compositionally biased region" description="Basic and acidic residues" evidence="3">
    <location>
        <begin position="418"/>
        <end position="436"/>
    </location>
</feature>
<accession>A0A166A5K4</accession>
<dbReference type="PANTHER" id="PTHR11360:SF234">
    <property type="entry name" value="MFS-TYPE TRANSPORTER DBAD-RELATED"/>
    <property type="match status" value="1"/>
</dbReference>
<dbReference type="GO" id="GO:0016020">
    <property type="term" value="C:membrane"/>
    <property type="evidence" value="ECO:0007669"/>
    <property type="project" value="UniProtKB-SubCell"/>
</dbReference>
<evidence type="ECO:0000256" key="4">
    <source>
        <dbReference type="SAM" id="Phobius"/>
    </source>
</evidence>
<feature type="transmembrane region" description="Helical" evidence="4">
    <location>
        <begin position="31"/>
        <end position="53"/>
    </location>
</feature>
<proteinExistence type="inferred from homology"/>